<comment type="caution">
    <text evidence="1">The sequence shown here is derived from an EMBL/GenBank/DDBJ whole genome shotgun (WGS) entry which is preliminary data.</text>
</comment>
<organism evidence="1 2">
    <name type="scientific">candidate division WS6 bacterium GW2011_GWC1_36_11</name>
    <dbReference type="NCBI Taxonomy" id="1619090"/>
    <lineage>
        <taxon>Bacteria</taxon>
        <taxon>Candidatus Dojkabacteria</taxon>
    </lineage>
</organism>
<accession>A0A0G0GMZ7</accession>
<dbReference type="Proteomes" id="UP000034140">
    <property type="component" value="Unassembled WGS sequence"/>
</dbReference>
<protein>
    <submittedName>
        <fullName evidence="1">Uncharacterized protein</fullName>
    </submittedName>
</protein>
<gene>
    <name evidence="1" type="ORF">UR96_C0002G0021</name>
</gene>
<proteinExistence type="predicted"/>
<name>A0A0G0GMZ7_9BACT</name>
<dbReference type="AlphaFoldDB" id="A0A0G0GMZ7"/>
<sequence length="51" mass="5738">MVKNSVTNEVNPGADLLVLIESVEAEMKKYPKNIHPSKKHILKGARGYYIL</sequence>
<evidence type="ECO:0000313" key="2">
    <source>
        <dbReference type="Proteomes" id="UP000034140"/>
    </source>
</evidence>
<evidence type="ECO:0000313" key="1">
    <source>
        <dbReference type="EMBL" id="KKP92992.1"/>
    </source>
</evidence>
<reference evidence="1 2" key="1">
    <citation type="journal article" date="2015" name="Nature">
        <title>rRNA introns, odd ribosomes, and small enigmatic genomes across a large radiation of phyla.</title>
        <authorList>
            <person name="Brown C.T."/>
            <person name="Hug L.A."/>
            <person name="Thomas B.C."/>
            <person name="Sharon I."/>
            <person name="Castelle C.J."/>
            <person name="Singh A."/>
            <person name="Wilkins M.J."/>
            <person name="Williams K.H."/>
            <person name="Banfield J.F."/>
        </authorList>
    </citation>
    <scope>NUCLEOTIDE SEQUENCE [LARGE SCALE GENOMIC DNA]</scope>
</reference>
<dbReference type="EMBL" id="LBRE01000002">
    <property type="protein sequence ID" value="KKP92992.1"/>
    <property type="molecule type" value="Genomic_DNA"/>
</dbReference>